<keyword evidence="2" id="KW-1185">Reference proteome</keyword>
<reference evidence="2" key="1">
    <citation type="journal article" date="2019" name="Int. J. Syst. Evol. Microbiol.">
        <title>The Global Catalogue of Microorganisms (GCM) 10K type strain sequencing project: providing services to taxonomists for standard genome sequencing and annotation.</title>
        <authorList>
            <consortium name="The Broad Institute Genomics Platform"/>
            <consortium name="The Broad Institute Genome Sequencing Center for Infectious Disease"/>
            <person name="Wu L."/>
            <person name="Ma J."/>
        </authorList>
    </citation>
    <scope>NUCLEOTIDE SEQUENCE [LARGE SCALE GENOMIC DNA]</scope>
    <source>
        <strain evidence="2">KCTC 52237</strain>
    </source>
</reference>
<evidence type="ECO:0000313" key="1">
    <source>
        <dbReference type="EMBL" id="MFC3115235.1"/>
    </source>
</evidence>
<proteinExistence type="predicted"/>
<protein>
    <submittedName>
        <fullName evidence="1">Pectate lyase</fullName>
    </submittedName>
</protein>
<dbReference type="Gene3D" id="1.50.10.20">
    <property type="match status" value="1"/>
</dbReference>
<name>A0ABV7FF38_9GAMM</name>
<dbReference type="SUPFAM" id="SSF81853">
    <property type="entry name" value="Family 10 polysaccharide lyase"/>
    <property type="match status" value="1"/>
</dbReference>
<dbReference type="EMBL" id="JBHRTF010000003">
    <property type="protein sequence ID" value="MFC3115235.1"/>
    <property type="molecule type" value="Genomic_DNA"/>
</dbReference>
<dbReference type="InterPro" id="IPR012669">
    <property type="entry name" value="Pectate_lyase"/>
</dbReference>
<accession>A0ABV7FF38</accession>
<sequence length="509" mass="57347">MKLASQFMLDKVSYRGAFVWSYLPDFSRQWGELEARRSMIWMQPPGTATVGHLLLDAYNATGDEYYYSAAERVAGAIIYAQHPSGGWNYLADFAGEAALKEWYATIGKHAWRLEEFQHYYGNATFDDAGTAEAAKFLLRLYTAKLDPKYRSPLDKAIDFVLKSQYPIGGWPQRFPLMYDHPGKNQPDYTSFITFNDDVAAENIDFLLMCYQVLGDARVREPVIRAMNAFIVTQMGAPQPGWALQYTPELQPAGARSYEPKSLHVPTTADNIRMLIQFYRMTGETKFLARIPEAIDWLESLALPNKPEYEGRSHPSFIELGTNRALFTHRRGSNIGNGEYYVDYQAKHMLAHYKSATRVDIPNLRRAYEQALTLSPEQAVVGSPLYAMGEIRLPAFFTLGKVSVSDLNFRAQKPEKAADVGVQADVLINSLNPQGYWPTPLYYTTNPYRGPVPGEKKPAQSTETFAATMVGDEWDTSPYPVDNPVMGISTAAFVKNMGVLIQYLQQQASQ</sequence>
<dbReference type="Pfam" id="PF09492">
    <property type="entry name" value="Pec_lyase"/>
    <property type="match status" value="1"/>
</dbReference>
<dbReference type="RefSeq" id="WP_378117346.1">
    <property type="nucleotide sequence ID" value="NZ_JBHRTF010000003.1"/>
</dbReference>
<dbReference type="GO" id="GO:0016829">
    <property type="term" value="F:lyase activity"/>
    <property type="evidence" value="ECO:0007669"/>
    <property type="project" value="UniProtKB-KW"/>
</dbReference>
<dbReference type="Proteomes" id="UP001595555">
    <property type="component" value="Unassembled WGS sequence"/>
</dbReference>
<organism evidence="1 2">
    <name type="scientific">Cellvibrio fontiphilus</name>
    <dbReference type="NCBI Taxonomy" id="1815559"/>
    <lineage>
        <taxon>Bacteria</taxon>
        <taxon>Pseudomonadati</taxon>
        <taxon>Pseudomonadota</taxon>
        <taxon>Gammaproteobacteria</taxon>
        <taxon>Cellvibrionales</taxon>
        <taxon>Cellvibrionaceae</taxon>
        <taxon>Cellvibrio</taxon>
    </lineage>
</organism>
<evidence type="ECO:0000313" key="2">
    <source>
        <dbReference type="Proteomes" id="UP001595555"/>
    </source>
</evidence>
<gene>
    <name evidence="1" type="ORF">ACFODX_06675</name>
</gene>
<comment type="caution">
    <text evidence="1">The sequence shown here is derived from an EMBL/GenBank/DDBJ whole genome shotgun (WGS) entry which is preliminary data.</text>
</comment>
<keyword evidence="1" id="KW-0456">Lyase</keyword>